<dbReference type="PANTHER" id="PTHR23070">
    <property type="entry name" value="BCS1 AAA-TYPE ATPASE"/>
    <property type="match status" value="1"/>
</dbReference>
<dbReference type="Pfam" id="PF00004">
    <property type="entry name" value="AAA"/>
    <property type="match status" value="1"/>
</dbReference>
<keyword evidence="3 14" id="KW-0812">Transmembrane</keyword>
<evidence type="ECO:0000313" key="17">
    <source>
        <dbReference type="EMBL" id="PMD30577.1"/>
    </source>
</evidence>
<feature type="non-terminal residue" evidence="17">
    <location>
        <position position="525"/>
    </location>
</feature>
<sequence length="525" mass="59677">LQQSTPGFSFMQSFFKTWLKLDLTTLAAALTIFGTISSALVVLKGLGMKVYWWFTALFTASISIASSDRLNREILNWIGAQVLTRQATRILTARTETVQNDAWHPRRSQIERNDYNHEKRVPVQYLPTFGTTWFIFERNVFLVRRINTHRSYIMGVPDEYAAAPEGDEPLVVMCLGRSVEPIKRYLNACRDFAEKQRESYITIRASKQQYNRESWDVTILRPIRPLETVHFDEKTKAELVADIKNYLDPNTRKFYTARGIPYRRGYLLHGTPGTGKTSLSLALAGYFGLDLHLLHLPSVRSDGELETLFTALPPRCIVLLEDIDAVGIKRQTEMTEDEDDDDSDDEKPRSRCTLSGVLNVIDGVASQEGRIVLMTSNMAHKLDKALVRPGRIDKMIFLDNISQRSAELMFLRMYTPDPTHPNPNLDLEEGKLQKLALEFSGAIPDNTFTPAQLQGYLLNHRNSPGLAASEMPAWVADEHRKMEEAKAHAKKVAEWKARRRQRKAMEVLAKTMDSANIEAASSEIK</sequence>
<feature type="transmembrane region" description="Helical" evidence="14">
    <location>
        <begin position="23"/>
        <end position="43"/>
    </location>
</feature>
<dbReference type="InterPro" id="IPR027417">
    <property type="entry name" value="P-loop_NTPase"/>
</dbReference>
<gene>
    <name evidence="17" type="ORF">L207DRAFT_393700</name>
</gene>
<keyword evidence="9" id="KW-0496">Mitochondrion</keyword>
<evidence type="ECO:0000256" key="14">
    <source>
        <dbReference type="SAM" id="Phobius"/>
    </source>
</evidence>
<feature type="compositionally biased region" description="Acidic residues" evidence="13">
    <location>
        <begin position="334"/>
        <end position="345"/>
    </location>
</feature>
<dbReference type="Pfam" id="PF25426">
    <property type="entry name" value="AAA_lid_BCS1"/>
    <property type="match status" value="1"/>
</dbReference>
<keyword evidence="10 14" id="KW-0472">Membrane</keyword>
<evidence type="ECO:0000256" key="3">
    <source>
        <dbReference type="ARBA" id="ARBA00022692"/>
    </source>
</evidence>
<feature type="domain" description="BCS1 N-terminal" evidence="16">
    <location>
        <begin position="31"/>
        <end position="229"/>
    </location>
</feature>
<evidence type="ECO:0000256" key="6">
    <source>
        <dbReference type="ARBA" id="ARBA00022801"/>
    </source>
</evidence>
<dbReference type="STRING" id="1149755.A0A2J6QWC3"/>
<evidence type="ECO:0000259" key="15">
    <source>
        <dbReference type="SMART" id="SM00382"/>
    </source>
</evidence>
<dbReference type="SUPFAM" id="SSF52540">
    <property type="entry name" value="P-loop containing nucleoside triphosphate hydrolases"/>
    <property type="match status" value="1"/>
</dbReference>
<evidence type="ECO:0000256" key="1">
    <source>
        <dbReference type="ARBA" id="ARBA00004434"/>
    </source>
</evidence>
<keyword evidence="4 12" id="KW-0547">Nucleotide-binding</keyword>
<evidence type="ECO:0000313" key="18">
    <source>
        <dbReference type="Proteomes" id="UP000235786"/>
    </source>
</evidence>
<comment type="subcellular location">
    <subcellularLocation>
        <location evidence="1">Mitochondrion inner membrane</location>
        <topology evidence="1">Single-pass membrane protein</topology>
    </subcellularLocation>
</comment>
<evidence type="ECO:0000256" key="2">
    <source>
        <dbReference type="ARBA" id="ARBA00007448"/>
    </source>
</evidence>
<evidence type="ECO:0000256" key="5">
    <source>
        <dbReference type="ARBA" id="ARBA00022792"/>
    </source>
</evidence>
<organism evidence="17 18">
    <name type="scientific">Hyaloscypha variabilis (strain UAMH 11265 / GT02V1 / F)</name>
    <name type="common">Meliniomyces variabilis</name>
    <dbReference type="NCBI Taxonomy" id="1149755"/>
    <lineage>
        <taxon>Eukaryota</taxon>
        <taxon>Fungi</taxon>
        <taxon>Dikarya</taxon>
        <taxon>Ascomycota</taxon>
        <taxon>Pezizomycotina</taxon>
        <taxon>Leotiomycetes</taxon>
        <taxon>Helotiales</taxon>
        <taxon>Hyaloscyphaceae</taxon>
        <taxon>Hyaloscypha</taxon>
        <taxon>Hyaloscypha variabilis</taxon>
    </lineage>
</organism>
<dbReference type="InterPro" id="IPR014851">
    <property type="entry name" value="BCS1_N"/>
</dbReference>
<evidence type="ECO:0000256" key="7">
    <source>
        <dbReference type="ARBA" id="ARBA00022840"/>
    </source>
</evidence>
<dbReference type="Gene3D" id="3.40.50.300">
    <property type="entry name" value="P-loop containing nucleotide triphosphate hydrolases"/>
    <property type="match status" value="1"/>
</dbReference>
<proteinExistence type="inferred from homology"/>
<dbReference type="InterPro" id="IPR050747">
    <property type="entry name" value="Mitochondrial_chaperone_BCS1"/>
</dbReference>
<dbReference type="GO" id="GO:0005524">
    <property type="term" value="F:ATP binding"/>
    <property type="evidence" value="ECO:0007669"/>
    <property type="project" value="UniProtKB-KW"/>
</dbReference>
<dbReference type="SMART" id="SM01024">
    <property type="entry name" value="BCS1_N"/>
    <property type="match status" value="1"/>
</dbReference>
<name>A0A2J6QWC3_HYAVF</name>
<dbReference type="GO" id="GO:0016887">
    <property type="term" value="F:ATP hydrolysis activity"/>
    <property type="evidence" value="ECO:0007669"/>
    <property type="project" value="InterPro"/>
</dbReference>
<dbReference type="GO" id="GO:0005743">
    <property type="term" value="C:mitochondrial inner membrane"/>
    <property type="evidence" value="ECO:0007669"/>
    <property type="project" value="UniProtKB-SubCell"/>
</dbReference>
<accession>A0A2J6QWC3</accession>
<comment type="catalytic activity">
    <reaction evidence="11">
        <text>ATP + H2O = ADP + phosphate + H(+)</text>
        <dbReference type="Rhea" id="RHEA:13065"/>
        <dbReference type="ChEBI" id="CHEBI:15377"/>
        <dbReference type="ChEBI" id="CHEBI:15378"/>
        <dbReference type="ChEBI" id="CHEBI:30616"/>
        <dbReference type="ChEBI" id="CHEBI:43474"/>
        <dbReference type="ChEBI" id="CHEBI:456216"/>
    </reaction>
    <physiologicalReaction direction="left-to-right" evidence="11">
        <dbReference type="Rhea" id="RHEA:13066"/>
    </physiologicalReaction>
</comment>
<dbReference type="Pfam" id="PF08740">
    <property type="entry name" value="BCS1_N"/>
    <property type="match status" value="1"/>
</dbReference>
<dbReference type="SMART" id="SM00382">
    <property type="entry name" value="AAA"/>
    <property type="match status" value="1"/>
</dbReference>
<evidence type="ECO:0000256" key="11">
    <source>
        <dbReference type="ARBA" id="ARBA00048778"/>
    </source>
</evidence>
<evidence type="ECO:0000259" key="16">
    <source>
        <dbReference type="SMART" id="SM01024"/>
    </source>
</evidence>
<evidence type="ECO:0000256" key="10">
    <source>
        <dbReference type="ARBA" id="ARBA00023136"/>
    </source>
</evidence>
<comment type="similarity">
    <text evidence="2">Belongs to the AAA ATPase family. BCS1 subfamily.</text>
</comment>
<evidence type="ECO:0000256" key="4">
    <source>
        <dbReference type="ARBA" id="ARBA00022741"/>
    </source>
</evidence>
<feature type="transmembrane region" description="Helical" evidence="14">
    <location>
        <begin position="50"/>
        <end position="66"/>
    </location>
</feature>
<feature type="region of interest" description="Disordered" evidence="13">
    <location>
        <begin position="330"/>
        <end position="350"/>
    </location>
</feature>
<evidence type="ECO:0000256" key="13">
    <source>
        <dbReference type="SAM" id="MobiDB-lite"/>
    </source>
</evidence>
<dbReference type="Proteomes" id="UP000235786">
    <property type="component" value="Unassembled WGS sequence"/>
</dbReference>
<keyword evidence="7 12" id="KW-0067">ATP-binding</keyword>
<evidence type="ECO:0000256" key="12">
    <source>
        <dbReference type="RuleBase" id="RU003651"/>
    </source>
</evidence>
<dbReference type="EMBL" id="KZ613966">
    <property type="protein sequence ID" value="PMD30577.1"/>
    <property type="molecule type" value="Genomic_DNA"/>
</dbReference>
<dbReference type="PROSITE" id="PS00674">
    <property type="entry name" value="AAA"/>
    <property type="match status" value="1"/>
</dbReference>
<dbReference type="AlphaFoldDB" id="A0A2J6QWC3"/>
<dbReference type="InterPro" id="IPR003960">
    <property type="entry name" value="ATPase_AAA_CS"/>
</dbReference>
<feature type="domain" description="AAA+ ATPase" evidence="15">
    <location>
        <begin position="262"/>
        <end position="402"/>
    </location>
</feature>
<keyword evidence="5" id="KW-0999">Mitochondrion inner membrane</keyword>
<reference evidence="17 18" key="1">
    <citation type="submission" date="2016-04" db="EMBL/GenBank/DDBJ databases">
        <title>A degradative enzymes factory behind the ericoid mycorrhizal symbiosis.</title>
        <authorList>
            <consortium name="DOE Joint Genome Institute"/>
            <person name="Martino E."/>
            <person name="Morin E."/>
            <person name="Grelet G."/>
            <person name="Kuo A."/>
            <person name="Kohler A."/>
            <person name="Daghino S."/>
            <person name="Barry K."/>
            <person name="Choi C."/>
            <person name="Cichocki N."/>
            <person name="Clum A."/>
            <person name="Copeland A."/>
            <person name="Hainaut M."/>
            <person name="Haridas S."/>
            <person name="Labutti K."/>
            <person name="Lindquist E."/>
            <person name="Lipzen A."/>
            <person name="Khouja H.-R."/>
            <person name="Murat C."/>
            <person name="Ohm R."/>
            <person name="Olson A."/>
            <person name="Spatafora J."/>
            <person name="Veneault-Fourrey C."/>
            <person name="Henrissat B."/>
            <person name="Grigoriev I."/>
            <person name="Martin F."/>
            <person name="Perotto S."/>
        </authorList>
    </citation>
    <scope>NUCLEOTIDE SEQUENCE [LARGE SCALE GENOMIC DNA]</scope>
    <source>
        <strain evidence="17 18">F</strain>
    </source>
</reference>
<dbReference type="OrthoDB" id="10251412at2759"/>
<keyword evidence="18" id="KW-1185">Reference proteome</keyword>
<evidence type="ECO:0000256" key="9">
    <source>
        <dbReference type="ARBA" id="ARBA00023128"/>
    </source>
</evidence>
<feature type="non-terminal residue" evidence="17">
    <location>
        <position position="1"/>
    </location>
</feature>
<dbReference type="InterPro" id="IPR003593">
    <property type="entry name" value="AAA+_ATPase"/>
</dbReference>
<dbReference type="InterPro" id="IPR003959">
    <property type="entry name" value="ATPase_AAA_core"/>
</dbReference>
<dbReference type="InterPro" id="IPR057495">
    <property type="entry name" value="AAA_lid_BCS1"/>
</dbReference>
<evidence type="ECO:0000256" key="8">
    <source>
        <dbReference type="ARBA" id="ARBA00022989"/>
    </source>
</evidence>
<keyword evidence="8 14" id="KW-1133">Transmembrane helix</keyword>
<keyword evidence="6 17" id="KW-0378">Hydrolase</keyword>
<protein>
    <submittedName>
        <fullName evidence="17">P-loop containing nucleoside triphosphate hydrolase protein</fullName>
    </submittedName>
</protein>